<proteinExistence type="predicted"/>
<feature type="domain" description="G-protein coupled receptors family 1 profile" evidence="7">
    <location>
        <begin position="53"/>
        <end position="309"/>
    </location>
</feature>
<comment type="subcellular location">
    <subcellularLocation>
        <location evidence="1">Cell membrane</location>
        <topology evidence="1">Multi-pass membrane protein</topology>
    </subcellularLocation>
</comment>
<keyword evidence="5 6" id="KW-0472">Membrane</keyword>
<dbReference type="PROSITE" id="PS51257">
    <property type="entry name" value="PROKAR_LIPOPROTEIN"/>
    <property type="match status" value="1"/>
</dbReference>
<evidence type="ECO:0000256" key="2">
    <source>
        <dbReference type="ARBA" id="ARBA00022475"/>
    </source>
</evidence>
<sequence>MIPHKDNFTENVTTFILNSSATPPSCLLAMSCRHFHVIISGAIFAGGIVALLENLMLVVAMVKWDVKKTCKMFWFLWHLAIADAMVGASFLYYHLRIVSSCPLQFSCNSSFMVESLAILVCFFGTIVASHLFILAATVERFIAIQWSLRYSSLVTTKGTTLTAACIWIISFVIPIISAIGITQLHSPTVYTIATLIISSACLLCAFAVILLNLWIVSTAWKSARTVTNRRRRISLPSRNSTMNELVINQDHLKIAVTLSLFVCSFVLSCAPWSVALIICSESTRCVLKREHDYTLVLVLFHAIVIPILYGFRVEEVKLHVLKFWKNLIRKNR</sequence>
<gene>
    <name evidence="8" type="ORF">CVLEPA_LOCUS22698</name>
</gene>
<dbReference type="PANTHER" id="PTHR22750">
    <property type="entry name" value="G-PROTEIN COUPLED RECEPTOR"/>
    <property type="match status" value="1"/>
</dbReference>
<reference evidence="8 9" key="1">
    <citation type="submission" date="2024-02" db="EMBL/GenBank/DDBJ databases">
        <authorList>
            <person name="Daric V."/>
            <person name="Darras S."/>
        </authorList>
    </citation>
    <scope>NUCLEOTIDE SEQUENCE [LARGE SCALE GENOMIC DNA]</scope>
</reference>
<accession>A0ABP0GE47</accession>
<dbReference type="PROSITE" id="PS50262">
    <property type="entry name" value="G_PROTEIN_RECEP_F1_2"/>
    <property type="match status" value="1"/>
</dbReference>
<dbReference type="InterPro" id="IPR017452">
    <property type="entry name" value="GPCR_Rhodpsn_7TM"/>
</dbReference>
<evidence type="ECO:0000313" key="9">
    <source>
        <dbReference type="Proteomes" id="UP001642483"/>
    </source>
</evidence>
<dbReference type="Proteomes" id="UP001642483">
    <property type="component" value="Unassembled WGS sequence"/>
</dbReference>
<feature type="transmembrane region" description="Helical" evidence="6">
    <location>
        <begin position="293"/>
        <end position="311"/>
    </location>
</feature>
<dbReference type="InterPro" id="IPR000276">
    <property type="entry name" value="GPCR_Rhodpsn"/>
</dbReference>
<name>A0ABP0GE47_CLALP</name>
<dbReference type="PRINTS" id="PR00237">
    <property type="entry name" value="GPCRRHODOPSN"/>
</dbReference>
<keyword evidence="2" id="KW-1003">Cell membrane</keyword>
<dbReference type="Pfam" id="PF00001">
    <property type="entry name" value="7tm_1"/>
    <property type="match status" value="1"/>
</dbReference>
<dbReference type="SUPFAM" id="SSF81321">
    <property type="entry name" value="Family A G protein-coupled receptor-like"/>
    <property type="match status" value="1"/>
</dbReference>
<evidence type="ECO:0000256" key="4">
    <source>
        <dbReference type="ARBA" id="ARBA00022989"/>
    </source>
</evidence>
<comment type="caution">
    <text evidence="8">The sequence shown here is derived from an EMBL/GenBank/DDBJ whole genome shotgun (WGS) entry which is preliminary data.</text>
</comment>
<evidence type="ECO:0000256" key="3">
    <source>
        <dbReference type="ARBA" id="ARBA00022692"/>
    </source>
</evidence>
<feature type="transmembrane region" description="Helical" evidence="6">
    <location>
        <begin position="37"/>
        <end position="62"/>
    </location>
</feature>
<evidence type="ECO:0000256" key="5">
    <source>
        <dbReference type="ARBA" id="ARBA00023136"/>
    </source>
</evidence>
<keyword evidence="4 6" id="KW-1133">Transmembrane helix</keyword>
<dbReference type="EMBL" id="CAWYQH010000112">
    <property type="protein sequence ID" value="CAK8690052.1"/>
    <property type="molecule type" value="Genomic_DNA"/>
</dbReference>
<feature type="transmembrane region" description="Helical" evidence="6">
    <location>
        <begin position="115"/>
        <end position="138"/>
    </location>
</feature>
<evidence type="ECO:0000259" key="7">
    <source>
        <dbReference type="PROSITE" id="PS50262"/>
    </source>
</evidence>
<keyword evidence="9" id="KW-1185">Reference proteome</keyword>
<feature type="transmembrane region" description="Helical" evidence="6">
    <location>
        <begin position="188"/>
        <end position="215"/>
    </location>
</feature>
<evidence type="ECO:0000256" key="6">
    <source>
        <dbReference type="SAM" id="Phobius"/>
    </source>
</evidence>
<keyword evidence="3 6" id="KW-0812">Transmembrane</keyword>
<organism evidence="8 9">
    <name type="scientific">Clavelina lepadiformis</name>
    <name type="common">Light-bulb sea squirt</name>
    <name type="synonym">Ascidia lepadiformis</name>
    <dbReference type="NCBI Taxonomy" id="159417"/>
    <lineage>
        <taxon>Eukaryota</taxon>
        <taxon>Metazoa</taxon>
        <taxon>Chordata</taxon>
        <taxon>Tunicata</taxon>
        <taxon>Ascidiacea</taxon>
        <taxon>Aplousobranchia</taxon>
        <taxon>Clavelinidae</taxon>
        <taxon>Clavelina</taxon>
    </lineage>
</organism>
<feature type="transmembrane region" description="Helical" evidence="6">
    <location>
        <begin position="159"/>
        <end position="182"/>
    </location>
</feature>
<feature type="transmembrane region" description="Helical" evidence="6">
    <location>
        <begin position="74"/>
        <end position="95"/>
    </location>
</feature>
<evidence type="ECO:0000313" key="8">
    <source>
        <dbReference type="EMBL" id="CAK8690052.1"/>
    </source>
</evidence>
<dbReference type="Gene3D" id="1.20.1070.10">
    <property type="entry name" value="Rhodopsin 7-helix transmembrane proteins"/>
    <property type="match status" value="1"/>
</dbReference>
<evidence type="ECO:0000256" key="1">
    <source>
        <dbReference type="ARBA" id="ARBA00004651"/>
    </source>
</evidence>
<dbReference type="CDD" id="cd00637">
    <property type="entry name" value="7tm_classA_rhodopsin-like"/>
    <property type="match status" value="1"/>
</dbReference>
<feature type="transmembrane region" description="Helical" evidence="6">
    <location>
        <begin position="254"/>
        <end position="278"/>
    </location>
</feature>
<protein>
    <recommendedName>
        <fullName evidence="7">G-protein coupled receptors family 1 profile domain-containing protein</fullName>
    </recommendedName>
</protein>